<dbReference type="Pfam" id="PF16116">
    <property type="entry name" value="DUF4832"/>
    <property type="match status" value="1"/>
</dbReference>
<dbReference type="Gene3D" id="3.20.20.80">
    <property type="entry name" value="Glycosidases"/>
    <property type="match status" value="1"/>
</dbReference>
<dbReference type="EMBL" id="QUSL01000015">
    <property type="protein sequence ID" value="RGD84679.1"/>
    <property type="molecule type" value="Genomic_DNA"/>
</dbReference>
<dbReference type="Gene3D" id="2.60.120.260">
    <property type="entry name" value="Galactose-binding domain-like"/>
    <property type="match status" value="1"/>
</dbReference>
<keyword evidence="1" id="KW-1133">Transmembrane helix</keyword>
<dbReference type="InterPro" id="IPR044060">
    <property type="entry name" value="Bacterial_rp_domain"/>
</dbReference>
<gene>
    <name evidence="4" type="ORF">DXB93_10345</name>
</gene>
<evidence type="ECO:0000256" key="1">
    <source>
        <dbReference type="SAM" id="Phobius"/>
    </source>
</evidence>
<dbReference type="InterPro" id="IPR032267">
    <property type="entry name" value="DUF4832"/>
</dbReference>
<sequence>MKKRGKIVSLLVIVAMFFSYIVPIKAQGNWQQHLDQTILKVGYTEVYKDNKPVVPNANLTITITGTGLSGKEYNTVLIDEEAREVEATKQNGVINGDTTQLVLQVPGTLSGGQYQVRTTIDSESVTNGLILLNNVNLSSKISTNVTGYSGVTGDLIDGIQWAMYTPVTNKPTRENPGIFTFDYGEDLIDVYSLDLYSTYGNDQGPKVAEILYWDDSSQTWENILNNGSREFEFRWDKNIECEPFRIQFDQVYSTNKIMLKTLDSYTSWENTNDIVEVQVWGYKSGELPSIQISSSQGNYGVKNIVPMVIKNKNKSTTINLELVDFKSHQSLARPVKYQVEMKNGKLNYEFVIPKTVPVGTYSIHVTCEGLDLYSDEYRISLDQDINIENCSKYLDISLVNDQAYKITSITDGDIKSGWSNNGNTSLLFEVKPENNKFANIALKKMRIYTSNKNIETVTLKGIANTNYYRNVNVNENGMINDLAGDFKPDWKSDKNGDYFEVDPGYLSLGNIFILELQSNENIVINEIETEGVYLKDNLLSNARVYHNGENIDAAGMVDNNVSSYYKTTYSDSDEYILDFSPRTITTNELVYTAHFPNSQGIGNLTVEIWDGNSWKNVDTFDFKHKTDNQIRESQQLIFNELTTSKIRLIVNKANLVWDNSYLFTDLNAIGTINNNAQYYAESIDTNIVVNQGESKFPIPHLKGYEVSINSSDHEEIIDLNGNINAPLIDTKVKITLKVSSEDGQDVGITDEFEVVVPRRVLPGNKLISTIVDNETIYNNPSMGWVQYYEFQDTDVDKYWAEMDELYAQGLKTNILYIRNPWSWYEPSEGNYAWNDPDSRLSKLISGARARGIQLAFRVLVDSSDAFQQATPEYVFKAGASWYKTDRTDDTAPEIDAKDPYINDPVFLEKLDKFIKAFGAEFNNDLDIAFIDGMGFGNWGEAHHVKFSTEWDDNVYGAVEKVIKIYDKYFPDVLLGAQEGQPENYGTQENDEIINTDKPYTGAFDKEYDFVVRRDTFGWMTDAIRNQTLEWFNQGIPVFAENCYHSFKVREYWYNNAGYPTLDGILRQVVADALTCRANTLDARVVMDCQKWLENDQQNGSGLLNKFGLNGGYRLALTSLEVPELFTTGEEITIKQAWRNLGLGMLPNKNKHWDNKYHVAFALLDPKTNQVIYQYNEDTDKVNPGDWLFEDGNNHYETTFKLPNSIKSGEYKLATAIVNDKNNNLPEIALALKDAEVTEQGWYVLDSINVKNINDSDTTFGIFIEDTVNGKVIADRSTVNAGESVTLKVVPDQGYELDQLLINEKAVEIKDNSYMIKNVTADIRVRASFKKAGEVTVKPDESKDSSVVATGDEVQLFGYIGMFIGALVLLAELKRKFKHQS</sequence>
<comment type="caution">
    <text evidence="4">The sequence shown here is derived from an EMBL/GenBank/DDBJ whole genome shotgun (WGS) entry which is preliminary data.</text>
</comment>
<feature type="domain" description="Bacterial repeat" evidence="3">
    <location>
        <begin position="1264"/>
        <end position="1331"/>
    </location>
</feature>
<evidence type="ECO:0000313" key="4">
    <source>
        <dbReference type="EMBL" id="RGD84679.1"/>
    </source>
</evidence>
<reference evidence="4 5" key="1">
    <citation type="submission" date="2018-08" db="EMBL/GenBank/DDBJ databases">
        <title>A genome reference for cultivated species of the human gut microbiota.</title>
        <authorList>
            <person name="Zou Y."/>
            <person name="Xue W."/>
            <person name="Luo G."/>
        </authorList>
    </citation>
    <scope>NUCLEOTIDE SEQUENCE [LARGE SCALE GENOMIC DNA]</scope>
    <source>
        <strain evidence="4 5">OM06-4</strain>
    </source>
</reference>
<keyword evidence="1" id="KW-0472">Membrane</keyword>
<feature type="transmembrane region" description="Helical" evidence="1">
    <location>
        <begin position="1355"/>
        <end position="1372"/>
    </location>
</feature>
<feature type="domain" description="DUF4832" evidence="2">
    <location>
        <begin position="1100"/>
        <end position="1226"/>
    </location>
</feature>
<protein>
    <submittedName>
        <fullName evidence="4">DUF4832 domain-containing protein</fullName>
    </submittedName>
</protein>
<proteinExistence type="predicted"/>
<organism evidence="4 5">
    <name type="scientific">Thomasclavelia ramosa</name>
    <dbReference type="NCBI Taxonomy" id="1547"/>
    <lineage>
        <taxon>Bacteria</taxon>
        <taxon>Bacillati</taxon>
        <taxon>Bacillota</taxon>
        <taxon>Erysipelotrichia</taxon>
        <taxon>Erysipelotrichales</taxon>
        <taxon>Coprobacillaceae</taxon>
        <taxon>Thomasclavelia</taxon>
    </lineage>
</organism>
<dbReference type="Proteomes" id="UP000261032">
    <property type="component" value="Unassembled WGS sequence"/>
</dbReference>
<accession>A0A3E3EC89</accession>
<evidence type="ECO:0000313" key="5">
    <source>
        <dbReference type="Proteomes" id="UP000261032"/>
    </source>
</evidence>
<dbReference type="RefSeq" id="WP_117581605.1">
    <property type="nucleotide sequence ID" value="NZ_QUSL01000015.1"/>
</dbReference>
<dbReference type="SUPFAM" id="SSF51445">
    <property type="entry name" value="(Trans)glycosidases"/>
    <property type="match status" value="1"/>
</dbReference>
<keyword evidence="1" id="KW-0812">Transmembrane</keyword>
<dbReference type="InterPro" id="IPR017853">
    <property type="entry name" value="GH"/>
</dbReference>
<evidence type="ECO:0000259" key="2">
    <source>
        <dbReference type="Pfam" id="PF16116"/>
    </source>
</evidence>
<dbReference type="Pfam" id="PF18998">
    <property type="entry name" value="Flg_new_2"/>
    <property type="match status" value="1"/>
</dbReference>
<name>A0A3E3EC89_9FIRM</name>
<evidence type="ECO:0000259" key="3">
    <source>
        <dbReference type="Pfam" id="PF18998"/>
    </source>
</evidence>